<dbReference type="Gene3D" id="2.40.160.50">
    <property type="entry name" value="membrane protein fhac: a member of the omp85/tpsb transporter family"/>
    <property type="match status" value="1"/>
</dbReference>
<evidence type="ECO:0008006" key="4">
    <source>
        <dbReference type="Google" id="ProtNLM"/>
    </source>
</evidence>
<evidence type="ECO:0000313" key="2">
    <source>
        <dbReference type="EMBL" id="MCA6078326.1"/>
    </source>
</evidence>
<feature type="chain" id="PRO_5040885206" description="Bacterial surface antigen (D15) domain-containing protein" evidence="1">
    <location>
        <begin position="20"/>
        <end position="567"/>
    </location>
</feature>
<dbReference type="EMBL" id="JAIXNE010000005">
    <property type="protein sequence ID" value="MCA6078326.1"/>
    <property type="molecule type" value="Genomic_DNA"/>
</dbReference>
<feature type="signal peptide" evidence="1">
    <location>
        <begin position="1"/>
        <end position="19"/>
    </location>
</feature>
<dbReference type="Proteomes" id="UP001139409">
    <property type="component" value="Unassembled WGS sequence"/>
</dbReference>
<evidence type="ECO:0000256" key="1">
    <source>
        <dbReference type="SAM" id="SignalP"/>
    </source>
</evidence>
<name>A0A9X1HVA6_9BACT</name>
<dbReference type="AlphaFoldDB" id="A0A9X1HVA6"/>
<proteinExistence type="predicted"/>
<sequence>MSRFLILSLCLFCFCLKSAGQEIQWMVRGELDSKITEALPVASDSATLGKKINESLLFLQQRGYLLAQVEDSKKTETGWKIILNPGSKYTWTNLGEGNLPLRIQNRVGFRPGRFNTSAINQNELERLFKRILRESEISGYPFASVRLDSIRLEDTGIYAVIKYEPGQLVVYEDLILPDATFVKWEWMAAYLDIRPGDIYNQRNINNLNERIDALEFVELDGPLTIDYSSGNARVAIPVRKRPSNRIDAIIGFLPNEEGDGGLRITGEAELHLANLFNSGKIFDFHWQRMRPETQFLEIGYQHPNFLRTNLDVFVGFKLLKEDTTFVTRDFNLQVDYRNGRHTISFLSQFRAARLLETGSDVEVLPDVADFNLNDYGAGYRYDRSDAGWLGFKGLHFSAEFTVGNKKIRRNAAFPDDVYDGIDLDLIQLGARAAGRWGFQTGKKSLLFQHARGGWLDSDRLFLNDLYRLGGFRSIRGFNENQFFARQYFLYTIEWQLFFDESSNIFLFADQAVLRSLGDWDNPTGLGIGLTLQTGGGLLQLAYAVGRDQNQPLDLRLSKFHFGYKAKF</sequence>
<comment type="caution">
    <text evidence="2">The sequence shown here is derived from an EMBL/GenBank/DDBJ whole genome shotgun (WGS) entry which is preliminary data.</text>
</comment>
<evidence type="ECO:0000313" key="3">
    <source>
        <dbReference type="Proteomes" id="UP001139409"/>
    </source>
</evidence>
<dbReference type="RefSeq" id="WP_225699179.1">
    <property type="nucleotide sequence ID" value="NZ_JAIXNE010000005.1"/>
</dbReference>
<organism evidence="2 3">
    <name type="scientific">Fulvivirga sedimenti</name>
    <dbReference type="NCBI Taxonomy" id="2879465"/>
    <lineage>
        <taxon>Bacteria</taxon>
        <taxon>Pseudomonadati</taxon>
        <taxon>Bacteroidota</taxon>
        <taxon>Cytophagia</taxon>
        <taxon>Cytophagales</taxon>
        <taxon>Fulvivirgaceae</taxon>
        <taxon>Fulvivirga</taxon>
    </lineage>
</organism>
<accession>A0A9X1HVA6</accession>
<reference evidence="2" key="1">
    <citation type="submission" date="2021-09" db="EMBL/GenBank/DDBJ databases">
        <title>Fulvivirga sp. isolated from coastal sediment.</title>
        <authorList>
            <person name="Yu H."/>
        </authorList>
    </citation>
    <scope>NUCLEOTIDE SEQUENCE</scope>
    <source>
        <strain evidence="2">1062</strain>
    </source>
</reference>
<gene>
    <name evidence="2" type="ORF">LDX50_25865</name>
</gene>
<keyword evidence="1" id="KW-0732">Signal</keyword>
<protein>
    <recommendedName>
        <fullName evidence="4">Bacterial surface antigen (D15) domain-containing protein</fullName>
    </recommendedName>
</protein>
<keyword evidence="3" id="KW-1185">Reference proteome</keyword>